<sequence length="112" mass="11915">MTPCAVTTGFFTLGKCGQMAIAGCPSCGRALCADHVTEGGLCPECAAARNQVGHPAAAAAHRRRAYRHRSATEYSDYGWYTSFDAYDRAAFDPDAAGNQDFRDDGDDALVDS</sequence>
<comment type="caution">
    <text evidence="1">The sequence shown here is derived from an EMBL/GenBank/DDBJ whole genome shotgun (WGS) entry which is preliminary data.</text>
</comment>
<dbReference type="RefSeq" id="WP_067701082.1">
    <property type="nucleotide sequence ID" value="NZ_LLZH01000302.1"/>
</dbReference>
<dbReference type="Proteomes" id="UP000053244">
    <property type="component" value="Unassembled WGS sequence"/>
</dbReference>
<organism evidence="1 2">
    <name type="scientific">Actinoplanes awajinensis subsp. mycoplanecinus</name>
    <dbReference type="NCBI Taxonomy" id="135947"/>
    <lineage>
        <taxon>Bacteria</taxon>
        <taxon>Bacillati</taxon>
        <taxon>Actinomycetota</taxon>
        <taxon>Actinomycetes</taxon>
        <taxon>Micromonosporales</taxon>
        <taxon>Micromonosporaceae</taxon>
        <taxon>Actinoplanes</taxon>
    </lineage>
</organism>
<evidence type="ECO:0000313" key="1">
    <source>
        <dbReference type="EMBL" id="KUL27008.1"/>
    </source>
</evidence>
<accession>A0A101JHM1</accession>
<reference evidence="1 2" key="1">
    <citation type="submission" date="2015-10" db="EMBL/GenBank/DDBJ databases">
        <authorList>
            <person name="Gilbert D.G."/>
        </authorList>
    </citation>
    <scope>NUCLEOTIDE SEQUENCE [LARGE SCALE GENOMIC DNA]</scope>
    <source>
        <strain evidence="1 2">NRRL B-16712</strain>
    </source>
</reference>
<dbReference type="AlphaFoldDB" id="A0A101JHM1"/>
<name>A0A101JHM1_9ACTN</name>
<dbReference type="EMBL" id="LLZH01000302">
    <property type="protein sequence ID" value="KUL27008.1"/>
    <property type="molecule type" value="Genomic_DNA"/>
</dbReference>
<gene>
    <name evidence="1" type="ORF">ADL15_36440</name>
</gene>
<evidence type="ECO:0000313" key="2">
    <source>
        <dbReference type="Proteomes" id="UP000053244"/>
    </source>
</evidence>
<protein>
    <submittedName>
        <fullName evidence="1">Uncharacterized protein</fullName>
    </submittedName>
</protein>
<dbReference type="OrthoDB" id="1525338at2"/>
<keyword evidence="2" id="KW-1185">Reference proteome</keyword>
<proteinExistence type="predicted"/>